<dbReference type="Proteomes" id="UP000436088">
    <property type="component" value="Unassembled WGS sequence"/>
</dbReference>
<keyword evidence="4" id="KW-1185">Reference proteome</keyword>
<dbReference type="EMBL" id="VEPZ02000665">
    <property type="protein sequence ID" value="KAE8720976.1"/>
    <property type="molecule type" value="Genomic_DNA"/>
</dbReference>
<dbReference type="AlphaFoldDB" id="A0A6A3BW35"/>
<comment type="caution">
    <text evidence="3">The sequence shown here is derived from an EMBL/GenBank/DDBJ whole genome shotgun (WGS) entry which is preliminary data.</text>
</comment>
<dbReference type="InterPro" id="IPR046349">
    <property type="entry name" value="C1-like_sf"/>
</dbReference>
<protein>
    <recommendedName>
        <fullName evidence="2">DC1 domain-containing protein</fullName>
    </recommendedName>
</protein>
<feature type="domain" description="DC1" evidence="2">
    <location>
        <begin position="147"/>
        <end position="196"/>
    </location>
</feature>
<gene>
    <name evidence="3" type="ORF">F3Y22_tig00017792pilonHSYRG00044</name>
</gene>
<accession>A0A6A3BW35</accession>
<dbReference type="Pfam" id="PF03107">
    <property type="entry name" value="C1_2"/>
    <property type="match status" value="3"/>
</dbReference>
<dbReference type="PANTHER" id="PTHR46288">
    <property type="entry name" value="PHORBOL-ESTER/DAG-TYPE DOMAIN-CONTAINING PROTEIN"/>
    <property type="match status" value="1"/>
</dbReference>
<sequence length="264" mass="30321">MLVSPFAEDDSGDYCCDMCETERNPDIQVYYCEECNFIAHIDCVLFEVLEPTIEMFDPQRKEENSGDQSLKMAGKMHHEMIQIGSFHPHPLILEESEQKFVCDGCDELCIGSSYTCKLRSFNLDPRCATLNDETRQVKKTKTTITHFSHSHHLTRCKINILHVDPKIMKTCKACRQRLSDIIYACFLCEFFLHESCLKDMLEEVQSSFHPQHPLRTFPSISVELRCNACSEIVEGLVFSCFTCNIGVVTSFRPGTKFYLAGKIR</sequence>
<dbReference type="InterPro" id="IPR004146">
    <property type="entry name" value="DC1"/>
</dbReference>
<evidence type="ECO:0000313" key="3">
    <source>
        <dbReference type="EMBL" id="KAE8720976.1"/>
    </source>
</evidence>
<evidence type="ECO:0000259" key="2">
    <source>
        <dbReference type="Pfam" id="PF03107"/>
    </source>
</evidence>
<dbReference type="SUPFAM" id="SSF57889">
    <property type="entry name" value="Cysteine-rich domain"/>
    <property type="match status" value="4"/>
</dbReference>
<evidence type="ECO:0000256" key="1">
    <source>
        <dbReference type="ARBA" id="ARBA00022737"/>
    </source>
</evidence>
<reference evidence="3" key="1">
    <citation type="submission" date="2019-09" db="EMBL/GenBank/DDBJ databases">
        <title>Draft genome information of white flower Hibiscus syriacus.</title>
        <authorList>
            <person name="Kim Y.-M."/>
        </authorList>
    </citation>
    <scope>NUCLEOTIDE SEQUENCE [LARGE SCALE GENOMIC DNA]</scope>
    <source>
        <strain evidence="3">YM2019G1</strain>
    </source>
</reference>
<name>A0A6A3BW35_HIBSY</name>
<dbReference type="PANTHER" id="PTHR46288:SF86">
    <property type="entry name" value="PHORBOL-ESTER_DAG-TYPE DOMAIN-CONTAINING PROTEIN"/>
    <property type="match status" value="1"/>
</dbReference>
<organism evidence="3 4">
    <name type="scientific">Hibiscus syriacus</name>
    <name type="common">Rose of Sharon</name>
    <dbReference type="NCBI Taxonomy" id="106335"/>
    <lineage>
        <taxon>Eukaryota</taxon>
        <taxon>Viridiplantae</taxon>
        <taxon>Streptophyta</taxon>
        <taxon>Embryophyta</taxon>
        <taxon>Tracheophyta</taxon>
        <taxon>Spermatophyta</taxon>
        <taxon>Magnoliopsida</taxon>
        <taxon>eudicotyledons</taxon>
        <taxon>Gunneridae</taxon>
        <taxon>Pentapetalae</taxon>
        <taxon>rosids</taxon>
        <taxon>malvids</taxon>
        <taxon>Malvales</taxon>
        <taxon>Malvaceae</taxon>
        <taxon>Malvoideae</taxon>
        <taxon>Hibiscus</taxon>
    </lineage>
</organism>
<feature type="domain" description="DC1" evidence="2">
    <location>
        <begin position="8"/>
        <end position="44"/>
    </location>
</feature>
<evidence type="ECO:0000313" key="4">
    <source>
        <dbReference type="Proteomes" id="UP000436088"/>
    </source>
</evidence>
<keyword evidence="1" id="KW-0677">Repeat</keyword>
<proteinExistence type="predicted"/>
<feature type="domain" description="DC1" evidence="2">
    <location>
        <begin position="86"/>
        <end position="128"/>
    </location>
</feature>